<name>A0ABV1SD77_9RHOB</name>
<proteinExistence type="predicted"/>
<protein>
    <recommendedName>
        <fullName evidence="3">DUF2946 domain-containing protein</fullName>
    </recommendedName>
</protein>
<evidence type="ECO:0008006" key="3">
    <source>
        <dbReference type="Google" id="ProtNLM"/>
    </source>
</evidence>
<keyword evidence="2" id="KW-1185">Reference proteome</keyword>
<accession>A0ABV1SD77</accession>
<dbReference type="Proteomes" id="UP001438953">
    <property type="component" value="Unassembled WGS sequence"/>
</dbReference>
<organism evidence="1 2">
    <name type="scientific">Thioclava kandeliae</name>
    <dbReference type="NCBI Taxonomy" id="3070818"/>
    <lineage>
        <taxon>Bacteria</taxon>
        <taxon>Pseudomonadati</taxon>
        <taxon>Pseudomonadota</taxon>
        <taxon>Alphaproteobacteria</taxon>
        <taxon>Rhodobacterales</taxon>
        <taxon>Paracoccaceae</taxon>
        <taxon>Thioclava</taxon>
    </lineage>
</organism>
<evidence type="ECO:0000313" key="1">
    <source>
        <dbReference type="EMBL" id="MER5170867.1"/>
    </source>
</evidence>
<comment type="caution">
    <text evidence="1">The sequence shown here is derived from an EMBL/GenBank/DDBJ whole genome shotgun (WGS) entry which is preliminary data.</text>
</comment>
<gene>
    <name evidence="1" type="ORF">VSX56_03680</name>
</gene>
<sequence>MKTLRLLPFVTILLVTVFALTSLEFASARGQTRAAGQIVLCSGQGLVTVTVDAGGTPIRHVKICPDMALGLLASLGVNPPVLHRPDGMHRLDATSPLPVEGGHAIILPKARDPPETAA</sequence>
<dbReference type="EMBL" id="JAYWLC010000002">
    <property type="protein sequence ID" value="MER5170867.1"/>
    <property type="molecule type" value="Genomic_DNA"/>
</dbReference>
<reference evidence="1 2" key="1">
    <citation type="submission" date="2024-06" db="EMBL/GenBank/DDBJ databases">
        <title>Thioclava kandeliae sp. nov. from a rhizosphere soil sample of Kandelia candel in a mangrove.</title>
        <authorList>
            <person name="Mu T."/>
        </authorList>
    </citation>
    <scope>NUCLEOTIDE SEQUENCE [LARGE SCALE GENOMIC DNA]</scope>
    <source>
        <strain evidence="1 2">CPCC 100088</strain>
    </source>
</reference>
<evidence type="ECO:0000313" key="2">
    <source>
        <dbReference type="Proteomes" id="UP001438953"/>
    </source>
</evidence>